<evidence type="ECO:0000313" key="3">
    <source>
        <dbReference type="EMBL" id="OTF87317.1"/>
    </source>
</evidence>
<feature type="region of interest" description="Disordered" evidence="1">
    <location>
        <begin position="732"/>
        <end position="800"/>
    </location>
</feature>
<dbReference type="PANTHER" id="PTHR35120:SF2">
    <property type="entry name" value="AMINOTRANSFERASE-LIKE PLANT MOBILE DOMAIN-CONTAINING PROTEIN"/>
    <property type="match status" value="1"/>
</dbReference>
<dbReference type="FunCoup" id="A0A251RSP5">
    <property type="interactions" value="2692"/>
</dbReference>
<feature type="compositionally biased region" description="Polar residues" evidence="1">
    <location>
        <begin position="24"/>
        <end position="38"/>
    </location>
</feature>
<name>A0A251RSP5_HELAN</name>
<dbReference type="OrthoDB" id="1935530at2759"/>
<reference evidence="2" key="3">
    <citation type="submission" date="2020-06" db="EMBL/GenBank/DDBJ databases">
        <title>Helianthus annuus Genome sequencing and assembly Release 2.</title>
        <authorList>
            <person name="Gouzy J."/>
            <person name="Langlade N."/>
            <person name="Munos S."/>
        </authorList>
    </citation>
    <scope>NUCLEOTIDE SEQUENCE</scope>
    <source>
        <tissue evidence="2">Leaves</tissue>
    </source>
</reference>
<accession>A0A251RSP5</accession>
<dbReference type="EMBL" id="CM007906">
    <property type="protein sequence ID" value="OTF87317.1"/>
    <property type="molecule type" value="Genomic_DNA"/>
</dbReference>
<dbReference type="OMA" id="RLIWAQK"/>
<proteinExistence type="predicted"/>
<feature type="compositionally biased region" description="Acidic residues" evidence="1">
    <location>
        <begin position="490"/>
        <end position="519"/>
    </location>
</feature>
<protein>
    <submittedName>
        <fullName evidence="3">Uncharacterized protein</fullName>
    </submittedName>
</protein>
<evidence type="ECO:0000313" key="4">
    <source>
        <dbReference type="Proteomes" id="UP000215914"/>
    </source>
</evidence>
<dbReference type="PANTHER" id="PTHR35120">
    <property type="entry name" value="HISTONE ACETYLTRANSFERASE KAT6B-LIKE"/>
    <property type="match status" value="1"/>
</dbReference>
<organism evidence="3 4">
    <name type="scientific">Helianthus annuus</name>
    <name type="common">Common sunflower</name>
    <dbReference type="NCBI Taxonomy" id="4232"/>
    <lineage>
        <taxon>Eukaryota</taxon>
        <taxon>Viridiplantae</taxon>
        <taxon>Streptophyta</taxon>
        <taxon>Embryophyta</taxon>
        <taxon>Tracheophyta</taxon>
        <taxon>Spermatophyta</taxon>
        <taxon>Magnoliopsida</taxon>
        <taxon>eudicotyledons</taxon>
        <taxon>Gunneridae</taxon>
        <taxon>Pentapetalae</taxon>
        <taxon>asterids</taxon>
        <taxon>campanulids</taxon>
        <taxon>Asterales</taxon>
        <taxon>Asteraceae</taxon>
        <taxon>Asteroideae</taxon>
        <taxon>Heliantheae alliance</taxon>
        <taxon>Heliantheae</taxon>
        <taxon>Helianthus</taxon>
    </lineage>
</organism>
<feature type="region of interest" description="Disordered" evidence="1">
    <location>
        <begin position="1"/>
        <end position="108"/>
    </location>
</feature>
<feature type="compositionally biased region" description="Polar residues" evidence="1">
    <location>
        <begin position="81"/>
        <end position="108"/>
    </location>
</feature>
<dbReference type="STRING" id="4232.A0A251RSP5"/>
<feature type="compositionally biased region" description="Basic and acidic residues" evidence="1">
    <location>
        <begin position="732"/>
        <end position="748"/>
    </location>
</feature>
<feature type="region of interest" description="Disordered" evidence="1">
    <location>
        <begin position="325"/>
        <end position="361"/>
    </location>
</feature>
<dbReference type="EMBL" id="MNCJ02000332">
    <property type="protein sequence ID" value="KAF5756422.1"/>
    <property type="molecule type" value="Genomic_DNA"/>
</dbReference>
<gene>
    <name evidence="3" type="ORF">HannXRQ_Chr17g0560461</name>
    <name evidence="2" type="ORF">HanXRQr2_Chr17g0814431</name>
</gene>
<reference evidence="2 4" key="1">
    <citation type="journal article" date="2017" name="Nature">
        <title>The sunflower genome provides insights into oil metabolism, flowering and Asterid evolution.</title>
        <authorList>
            <person name="Badouin H."/>
            <person name="Gouzy J."/>
            <person name="Grassa C.J."/>
            <person name="Murat F."/>
            <person name="Staton S.E."/>
            <person name="Cottret L."/>
            <person name="Lelandais-Briere C."/>
            <person name="Owens G.L."/>
            <person name="Carrere S."/>
            <person name="Mayjonade B."/>
            <person name="Legrand L."/>
            <person name="Gill N."/>
            <person name="Kane N.C."/>
            <person name="Bowers J.E."/>
            <person name="Hubner S."/>
            <person name="Bellec A."/>
            <person name="Berard A."/>
            <person name="Berges H."/>
            <person name="Blanchet N."/>
            <person name="Boniface M.C."/>
            <person name="Brunel D."/>
            <person name="Catrice O."/>
            <person name="Chaidir N."/>
            <person name="Claudel C."/>
            <person name="Donnadieu C."/>
            <person name="Faraut T."/>
            <person name="Fievet G."/>
            <person name="Helmstetter N."/>
            <person name="King M."/>
            <person name="Knapp S.J."/>
            <person name="Lai Z."/>
            <person name="Le Paslier M.C."/>
            <person name="Lippi Y."/>
            <person name="Lorenzon L."/>
            <person name="Mandel J.R."/>
            <person name="Marage G."/>
            <person name="Marchand G."/>
            <person name="Marquand E."/>
            <person name="Bret-Mestries E."/>
            <person name="Morien E."/>
            <person name="Nambeesan S."/>
            <person name="Nguyen T."/>
            <person name="Pegot-Espagnet P."/>
            <person name="Pouilly N."/>
            <person name="Raftis F."/>
            <person name="Sallet E."/>
            <person name="Schiex T."/>
            <person name="Thomas J."/>
            <person name="Vandecasteele C."/>
            <person name="Vares D."/>
            <person name="Vear F."/>
            <person name="Vautrin S."/>
            <person name="Crespi M."/>
            <person name="Mangin B."/>
            <person name="Burke J.M."/>
            <person name="Salse J."/>
            <person name="Munos S."/>
            <person name="Vincourt P."/>
            <person name="Rieseberg L.H."/>
            <person name="Langlade N.B."/>
        </authorList>
    </citation>
    <scope>NUCLEOTIDE SEQUENCE [LARGE SCALE GENOMIC DNA]</scope>
    <source>
        <strain evidence="4">cv. SF193</strain>
        <tissue evidence="2">Leaves</tissue>
    </source>
</reference>
<keyword evidence="4" id="KW-1185">Reference proteome</keyword>
<feature type="compositionally biased region" description="Acidic residues" evidence="1">
    <location>
        <begin position="348"/>
        <end position="360"/>
    </location>
</feature>
<feature type="compositionally biased region" description="Low complexity" evidence="1">
    <location>
        <begin position="9"/>
        <end position="18"/>
    </location>
</feature>
<dbReference type="InParanoid" id="A0A251RSP5"/>
<dbReference type="AlphaFoldDB" id="A0A251RSP5"/>
<feature type="compositionally biased region" description="Basic and acidic residues" evidence="1">
    <location>
        <begin position="756"/>
        <end position="780"/>
    </location>
</feature>
<evidence type="ECO:0000256" key="1">
    <source>
        <dbReference type="SAM" id="MobiDB-lite"/>
    </source>
</evidence>
<sequence>MAENHQPPLLTVVLTGTLSDPHENSNTNLPPQTAQSPLEQPPHSETLDFSTTPQSPLDHHGVQIPQKSHKQEHTLTLPDAFTQQSHQKHGQNSGITLSNDTETLISPSNRNRRRNFWKKSGKRKSYGNRWLLVKIRNLTEVFSPIPFVPKALNLSKHEDVLKRLRLYDFSKVELDSSIRKDLLVQLIVSYDRKKRCGYVNGKRINVNRADLARALELPVIKQDKGGSKADVDSEVFSVEEIGFIEDFVFNWVLLHEESWIMPVELVNWTRCIRDGHPEKLDSASLIWYKVEKELTQGEKLGDCYYASHLQRLIRSQHGEVFMVDGGGGDEGEENVKVDEEHEKKDDCEEKDEHEEKEEQEEKVFVVQEEDVELTLGLDVEKIVNQDVREHDQTMVDADECKEGVEVEMEKMDGQVNLKNNLGQQTLQRCQSSDMNDYEETKVEKVVDEQIQQVDEMEEQVNWKNDLGERILQPCQSRDLNSYEEVRVEEAVDEQVEQLEDEDDEEEEEEEEGGGDDGEGFVEGFNLEANDDSVDRDGLTDHIPYSSHGISAINLFGSRDDSFMSHGGPSFFDNRGKRVMEPEENMHHLDGNSKRLKADEMWDDQEQTDFDSCMVQAQQWMEKAMMIINSSEEFYANSKYQQDLAMNELRDRHQAMEMTIKSKDEELVKVNYEVFRLERELYLMGDLVTGYRKALNDTRIKFSEYRKRVALQEEPLFKDAGPGGVVLSTRELEKQRLKQKETQKPRGELELSTGPEKNQKSLDKQESSQKPVENQKSHDEVPDNDASMEEKEAAKNIDGFVRPRSLLCMEDV</sequence>
<evidence type="ECO:0000313" key="2">
    <source>
        <dbReference type="EMBL" id="KAF5756422.1"/>
    </source>
</evidence>
<dbReference type="Proteomes" id="UP000215914">
    <property type="component" value="Chromosome 17"/>
</dbReference>
<reference evidence="3" key="2">
    <citation type="submission" date="2017-02" db="EMBL/GenBank/DDBJ databases">
        <title>Sunflower complete genome.</title>
        <authorList>
            <person name="Langlade N."/>
            <person name="Munos S."/>
        </authorList>
    </citation>
    <scope>NUCLEOTIDE SEQUENCE [LARGE SCALE GENOMIC DNA]</scope>
    <source>
        <tissue evidence="3">Leaves</tissue>
    </source>
</reference>
<feature type="region of interest" description="Disordered" evidence="1">
    <location>
        <begin position="481"/>
        <end position="523"/>
    </location>
</feature>
<feature type="compositionally biased region" description="Basic and acidic residues" evidence="1">
    <location>
        <begin position="333"/>
        <end position="347"/>
    </location>
</feature>
<dbReference type="Gramene" id="mRNA:HanXRQr2_Chr17g0814431">
    <property type="protein sequence ID" value="mRNA:HanXRQr2_Chr17g0814431"/>
    <property type="gene ID" value="HanXRQr2_Chr17g0814431"/>
</dbReference>